<dbReference type="Proteomes" id="UP001056429">
    <property type="component" value="Unassembled WGS sequence"/>
</dbReference>
<proteinExistence type="predicted"/>
<dbReference type="EMBL" id="JAGSOJ010000001">
    <property type="protein sequence ID" value="MCM1989216.1"/>
    <property type="molecule type" value="Genomic_DNA"/>
</dbReference>
<feature type="transmembrane region" description="Helical" evidence="1">
    <location>
        <begin position="12"/>
        <end position="28"/>
    </location>
</feature>
<name>A0A9J6P191_9CLOT</name>
<comment type="caution">
    <text evidence="2">The sequence shown here is derived from an EMBL/GenBank/DDBJ whole genome shotgun (WGS) entry which is preliminary data.</text>
</comment>
<dbReference type="RefSeq" id="WP_250858162.1">
    <property type="nucleotide sequence ID" value="NZ_JAGSOJ010000001.1"/>
</dbReference>
<accession>A0A9J6P191</accession>
<sequence length="99" mass="11233">MSMEKVDKINKVITAIILLSNIVAVFFLPDRVGIHMSRGHFDSYISKYIFLFITPAVTLIITLYTKMSEKGIYIKGLIVNLILFVANCWMLFANLKGMA</sequence>
<evidence type="ECO:0008006" key="4">
    <source>
        <dbReference type="Google" id="ProtNLM"/>
    </source>
</evidence>
<feature type="transmembrane region" description="Helical" evidence="1">
    <location>
        <begin position="48"/>
        <end position="65"/>
    </location>
</feature>
<evidence type="ECO:0000313" key="2">
    <source>
        <dbReference type="EMBL" id="MCM1989216.1"/>
    </source>
</evidence>
<keyword evidence="1" id="KW-0472">Membrane</keyword>
<feature type="transmembrane region" description="Helical" evidence="1">
    <location>
        <begin position="72"/>
        <end position="92"/>
    </location>
</feature>
<dbReference type="AlphaFoldDB" id="A0A9J6P191"/>
<protein>
    <recommendedName>
        <fullName evidence="4">DUF1648 domain-containing protein</fullName>
    </recommendedName>
</protein>
<evidence type="ECO:0000313" key="3">
    <source>
        <dbReference type="Proteomes" id="UP001056429"/>
    </source>
</evidence>
<gene>
    <name evidence="2" type="ORF">KDK92_05640</name>
</gene>
<organism evidence="2 3">
    <name type="scientific">Oceanirhabdus seepicola</name>
    <dbReference type="NCBI Taxonomy" id="2828781"/>
    <lineage>
        <taxon>Bacteria</taxon>
        <taxon>Bacillati</taxon>
        <taxon>Bacillota</taxon>
        <taxon>Clostridia</taxon>
        <taxon>Eubacteriales</taxon>
        <taxon>Clostridiaceae</taxon>
        <taxon>Oceanirhabdus</taxon>
    </lineage>
</organism>
<keyword evidence="1" id="KW-1133">Transmembrane helix</keyword>
<evidence type="ECO:0000256" key="1">
    <source>
        <dbReference type="SAM" id="Phobius"/>
    </source>
</evidence>
<reference evidence="2" key="1">
    <citation type="journal article" date="2021" name="mSystems">
        <title>Bacteria and Archaea Synergistically Convert Glycine Betaine to Biogenic Methane in the Formosa Cold Seep of the South China Sea.</title>
        <authorList>
            <person name="Li L."/>
            <person name="Zhang W."/>
            <person name="Zhang S."/>
            <person name="Song L."/>
            <person name="Sun Q."/>
            <person name="Zhang H."/>
            <person name="Xiang H."/>
            <person name="Dong X."/>
        </authorList>
    </citation>
    <scope>NUCLEOTIDE SEQUENCE</scope>
    <source>
        <strain evidence="2">ZWT</strain>
    </source>
</reference>
<keyword evidence="1" id="KW-0812">Transmembrane</keyword>
<keyword evidence="3" id="KW-1185">Reference proteome</keyword>
<reference evidence="2" key="2">
    <citation type="submission" date="2021-04" db="EMBL/GenBank/DDBJ databases">
        <authorList>
            <person name="Dong X."/>
        </authorList>
    </citation>
    <scope>NUCLEOTIDE SEQUENCE</scope>
    <source>
        <strain evidence="2">ZWT</strain>
    </source>
</reference>